<evidence type="ECO:0000313" key="4">
    <source>
        <dbReference type="EMBL" id="OWR01660.1"/>
    </source>
</evidence>
<sequence length="336" mass="36455">MDAVIEQISDSVTRARSLEELTRPLLQMLQTVTGLESTYLTTVDFSTGMQQVVFANNSRQLQIPEGSRGRWDEALCKRAIEDGRLYSEDVPTHFPDNRAARELGLQTYISTPVHTEAGELYGTLCGASTERRPVSPEASQVLRLFAGLIEQQIAREQLVTQLQQANAELLTQALTDPLTGLLNRRALVQELERLRAMARRASHWLLVGTLDLDGFKAINDEYGHEAGDALLRGVALALRTALRGGDVLARAGGDEFVVVGLGPQAETDGAAAALQWQERLAAATVGQYAVGERCISYGGASVGVVALDPQALDADQALRESDAAMYRVKAARRAAR</sequence>
<dbReference type="SMART" id="SM00267">
    <property type="entry name" value="GGDEF"/>
    <property type="match status" value="1"/>
</dbReference>
<dbReference type="Gene3D" id="3.30.70.270">
    <property type="match status" value="1"/>
</dbReference>
<dbReference type="InterPro" id="IPR003018">
    <property type="entry name" value="GAF"/>
</dbReference>
<comment type="catalytic activity">
    <reaction evidence="2">
        <text>2 GTP = 3',3'-c-di-GMP + 2 diphosphate</text>
        <dbReference type="Rhea" id="RHEA:24898"/>
        <dbReference type="ChEBI" id="CHEBI:33019"/>
        <dbReference type="ChEBI" id="CHEBI:37565"/>
        <dbReference type="ChEBI" id="CHEBI:58805"/>
        <dbReference type="EC" id="2.7.7.65"/>
    </reaction>
</comment>
<dbReference type="InterPro" id="IPR029016">
    <property type="entry name" value="GAF-like_dom_sf"/>
</dbReference>
<dbReference type="EMBL" id="NISI01000013">
    <property type="protein sequence ID" value="OWR01660.1"/>
    <property type="molecule type" value="Genomic_DNA"/>
</dbReference>
<feature type="domain" description="GGDEF" evidence="3">
    <location>
        <begin position="203"/>
        <end position="336"/>
    </location>
</feature>
<dbReference type="SUPFAM" id="SSF55073">
    <property type="entry name" value="Nucleotide cyclase"/>
    <property type="match status" value="1"/>
</dbReference>
<evidence type="ECO:0000259" key="3">
    <source>
        <dbReference type="PROSITE" id="PS50887"/>
    </source>
</evidence>
<dbReference type="Pfam" id="PF13185">
    <property type="entry name" value="GAF_2"/>
    <property type="match status" value="1"/>
</dbReference>
<dbReference type="InterPro" id="IPR000160">
    <property type="entry name" value="GGDEF_dom"/>
</dbReference>
<organism evidence="4 5">
    <name type="scientific">Roseateles puraquae</name>
    <dbReference type="NCBI Taxonomy" id="431059"/>
    <lineage>
        <taxon>Bacteria</taxon>
        <taxon>Pseudomonadati</taxon>
        <taxon>Pseudomonadota</taxon>
        <taxon>Betaproteobacteria</taxon>
        <taxon>Burkholderiales</taxon>
        <taxon>Sphaerotilaceae</taxon>
        <taxon>Roseateles</taxon>
    </lineage>
</organism>
<dbReference type="AlphaFoldDB" id="A0A254N155"/>
<dbReference type="Gene3D" id="3.30.450.40">
    <property type="match status" value="1"/>
</dbReference>
<dbReference type="InterPro" id="IPR050469">
    <property type="entry name" value="Diguanylate_Cyclase"/>
</dbReference>
<dbReference type="SMART" id="SM00065">
    <property type="entry name" value="GAF"/>
    <property type="match status" value="1"/>
</dbReference>
<accession>A0A254N155</accession>
<dbReference type="OrthoDB" id="9813903at2"/>
<dbReference type="RefSeq" id="WP_088485615.1">
    <property type="nucleotide sequence ID" value="NZ_NISI01000013.1"/>
</dbReference>
<evidence type="ECO:0000256" key="1">
    <source>
        <dbReference type="ARBA" id="ARBA00012528"/>
    </source>
</evidence>
<proteinExistence type="predicted"/>
<dbReference type="InterPro" id="IPR043128">
    <property type="entry name" value="Rev_trsase/Diguanyl_cyclase"/>
</dbReference>
<dbReference type="Pfam" id="PF00990">
    <property type="entry name" value="GGDEF"/>
    <property type="match status" value="1"/>
</dbReference>
<dbReference type="GO" id="GO:0052621">
    <property type="term" value="F:diguanylate cyclase activity"/>
    <property type="evidence" value="ECO:0007669"/>
    <property type="project" value="UniProtKB-EC"/>
</dbReference>
<dbReference type="GO" id="GO:0005886">
    <property type="term" value="C:plasma membrane"/>
    <property type="evidence" value="ECO:0007669"/>
    <property type="project" value="TreeGrafter"/>
</dbReference>
<keyword evidence="5" id="KW-1185">Reference proteome</keyword>
<gene>
    <name evidence="4" type="ORF">CDO81_23095</name>
</gene>
<comment type="caution">
    <text evidence="4">The sequence shown here is derived from an EMBL/GenBank/DDBJ whole genome shotgun (WGS) entry which is preliminary data.</text>
</comment>
<reference evidence="4 5" key="1">
    <citation type="journal article" date="2007" name="Int. J. Syst. Evol. Microbiol.">
        <title>Description of Pelomonas aquatica sp. nov. and Pelomonas puraquae sp. nov., isolated from industrial and haemodialysis water.</title>
        <authorList>
            <person name="Gomila M."/>
            <person name="Bowien B."/>
            <person name="Falsen E."/>
            <person name="Moore E.R."/>
            <person name="Lalucat J."/>
        </authorList>
    </citation>
    <scope>NUCLEOTIDE SEQUENCE [LARGE SCALE GENOMIC DNA]</scope>
    <source>
        <strain evidence="4 5">CCUG 52769</strain>
    </source>
</reference>
<dbReference type="GO" id="GO:1902201">
    <property type="term" value="P:negative regulation of bacterial-type flagellum-dependent cell motility"/>
    <property type="evidence" value="ECO:0007669"/>
    <property type="project" value="TreeGrafter"/>
</dbReference>
<dbReference type="SUPFAM" id="SSF55781">
    <property type="entry name" value="GAF domain-like"/>
    <property type="match status" value="1"/>
</dbReference>
<dbReference type="CDD" id="cd01949">
    <property type="entry name" value="GGDEF"/>
    <property type="match status" value="1"/>
</dbReference>
<dbReference type="EC" id="2.7.7.65" evidence="1"/>
<evidence type="ECO:0000313" key="5">
    <source>
        <dbReference type="Proteomes" id="UP000197446"/>
    </source>
</evidence>
<dbReference type="InterPro" id="IPR029787">
    <property type="entry name" value="Nucleotide_cyclase"/>
</dbReference>
<name>A0A254N155_9BURK</name>
<dbReference type="Proteomes" id="UP000197446">
    <property type="component" value="Unassembled WGS sequence"/>
</dbReference>
<dbReference type="NCBIfam" id="TIGR00254">
    <property type="entry name" value="GGDEF"/>
    <property type="match status" value="1"/>
</dbReference>
<dbReference type="GO" id="GO:0043709">
    <property type="term" value="P:cell adhesion involved in single-species biofilm formation"/>
    <property type="evidence" value="ECO:0007669"/>
    <property type="project" value="TreeGrafter"/>
</dbReference>
<evidence type="ECO:0000256" key="2">
    <source>
        <dbReference type="ARBA" id="ARBA00034247"/>
    </source>
</evidence>
<dbReference type="PROSITE" id="PS50887">
    <property type="entry name" value="GGDEF"/>
    <property type="match status" value="1"/>
</dbReference>
<dbReference type="PANTHER" id="PTHR45138">
    <property type="entry name" value="REGULATORY COMPONENTS OF SENSORY TRANSDUCTION SYSTEM"/>
    <property type="match status" value="1"/>
</dbReference>
<dbReference type="PANTHER" id="PTHR45138:SF9">
    <property type="entry name" value="DIGUANYLATE CYCLASE DGCM-RELATED"/>
    <property type="match status" value="1"/>
</dbReference>
<protein>
    <recommendedName>
        <fullName evidence="1">diguanylate cyclase</fullName>
        <ecNumber evidence="1">2.7.7.65</ecNumber>
    </recommendedName>
</protein>